<reference evidence="2 3" key="1">
    <citation type="submission" date="2014-04" db="EMBL/GenBank/DDBJ databases">
        <authorList>
            <consortium name="DOE Joint Genome Institute"/>
            <person name="Kuo A."/>
            <person name="Kohler A."/>
            <person name="Nagy L.G."/>
            <person name="Floudas D."/>
            <person name="Copeland A."/>
            <person name="Barry K.W."/>
            <person name="Cichocki N."/>
            <person name="Veneault-Fourrey C."/>
            <person name="LaButti K."/>
            <person name="Lindquist E.A."/>
            <person name="Lipzen A."/>
            <person name="Lundell T."/>
            <person name="Morin E."/>
            <person name="Murat C."/>
            <person name="Sun H."/>
            <person name="Tunlid A."/>
            <person name="Henrissat B."/>
            <person name="Grigoriev I.V."/>
            <person name="Hibbett D.S."/>
            <person name="Martin F."/>
            <person name="Nordberg H.P."/>
            <person name="Cantor M.N."/>
            <person name="Hua S.X."/>
        </authorList>
    </citation>
    <scope>NUCLEOTIDE SEQUENCE [LARGE SCALE GENOMIC DNA]</scope>
    <source>
        <strain evidence="2 3">LaAM-08-1</strain>
    </source>
</reference>
<feature type="compositionally biased region" description="Pro residues" evidence="1">
    <location>
        <begin position="71"/>
        <end position="91"/>
    </location>
</feature>
<reference evidence="3" key="2">
    <citation type="submission" date="2015-01" db="EMBL/GenBank/DDBJ databases">
        <title>Evolutionary Origins and Diversification of the Mycorrhizal Mutualists.</title>
        <authorList>
            <consortium name="DOE Joint Genome Institute"/>
            <consortium name="Mycorrhizal Genomics Consortium"/>
            <person name="Kohler A."/>
            <person name="Kuo A."/>
            <person name="Nagy L.G."/>
            <person name="Floudas D."/>
            <person name="Copeland A."/>
            <person name="Barry K.W."/>
            <person name="Cichocki N."/>
            <person name="Veneault-Fourrey C."/>
            <person name="LaButti K."/>
            <person name="Lindquist E.A."/>
            <person name="Lipzen A."/>
            <person name="Lundell T."/>
            <person name="Morin E."/>
            <person name="Murat C."/>
            <person name="Riley R."/>
            <person name="Ohm R."/>
            <person name="Sun H."/>
            <person name="Tunlid A."/>
            <person name="Henrissat B."/>
            <person name="Grigoriev I.V."/>
            <person name="Hibbett D.S."/>
            <person name="Martin F."/>
        </authorList>
    </citation>
    <scope>NUCLEOTIDE SEQUENCE [LARGE SCALE GENOMIC DNA]</scope>
    <source>
        <strain evidence="3">LaAM-08-1</strain>
    </source>
</reference>
<dbReference type="EMBL" id="KN838852">
    <property type="protein sequence ID" value="KIJ93298.1"/>
    <property type="molecule type" value="Genomic_DNA"/>
</dbReference>
<dbReference type="HOGENOM" id="CLU_2073544_0_0_1"/>
<evidence type="ECO:0000313" key="3">
    <source>
        <dbReference type="Proteomes" id="UP000054477"/>
    </source>
</evidence>
<dbReference type="Proteomes" id="UP000054477">
    <property type="component" value="Unassembled WGS sequence"/>
</dbReference>
<feature type="region of interest" description="Disordered" evidence="1">
    <location>
        <begin position="49"/>
        <end position="118"/>
    </location>
</feature>
<evidence type="ECO:0000313" key="2">
    <source>
        <dbReference type="EMBL" id="KIJ93298.1"/>
    </source>
</evidence>
<dbReference type="AlphaFoldDB" id="A0A0C9WWU4"/>
<evidence type="ECO:0000256" key="1">
    <source>
        <dbReference type="SAM" id="MobiDB-lite"/>
    </source>
</evidence>
<organism evidence="2 3">
    <name type="scientific">Laccaria amethystina LaAM-08-1</name>
    <dbReference type="NCBI Taxonomy" id="1095629"/>
    <lineage>
        <taxon>Eukaryota</taxon>
        <taxon>Fungi</taxon>
        <taxon>Dikarya</taxon>
        <taxon>Basidiomycota</taxon>
        <taxon>Agaricomycotina</taxon>
        <taxon>Agaricomycetes</taxon>
        <taxon>Agaricomycetidae</taxon>
        <taxon>Agaricales</taxon>
        <taxon>Agaricineae</taxon>
        <taxon>Hydnangiaceae</taxon>
        <taxon>Laccaria</taxon>
    </lineage>
</organism>
<name>A0A0C9WWU4_9AGAR</name>
<sequence>MSDEQVSGIQIFEWKINPHGHGKGRWQKTCSQSLNTLLIPPPLAKNAPKSLGLFSAPSPFPVPAKPVIGKPSPPGAPLRPTGNPPLSPPPSVQETLPLGQAAHPPNRKTPFPPGQYSD</sequence>
<protein>
    <submittedName>
        <fullName evidence="2">Uncharacterized protein</fullName>
    </submittedName>
</protein>
<proteinExistence type="predicted"/>
<keyword evidence="3" id="KW-1185">Reference proteome</keyword>
<accession>A0A0C9WWU4</accession>
<gene>
    <name evidence="2" type="ORF">K443DRAFT_12971</name>
</gene>